<dbReference type="GO" id="GO:0004252">
    <property type="term" value="F:serine-type endopeptidase activity"/>
    <property type="evidence" value="ECO:0007669"/>
    <property type="project" value="InterPro"/>
</dbReference>
<accession>X1IPW7</accession>
<feature type="non-terminal residue" evidence="3">
    <location>
        <position position="1"/>
    </location>
</feature>
<dbReference type="PROSITE" id="PS51787">
    <property type="entry name" value="LON_N"/>
    <property type="match status" value="1"/>
</dbReference>
<protein>
    <recommendedName>
        <fullName evidence="2">Lon N-terminal domain-containing protein</fullName>
    </recommendedName>
</protein>
<proteinExistence type="predicted"/>
<dbReference type="InterPro" id="IPR027417">
    <property type="entry name" value="P-loop_NTPase"/>
</dbReference>
<reference evidence="3" key="1">
    <citation type="journal article" date="2014" name="Front. Microbiol.">
        <title>High frequency of phylogenetically diverse reductive dehalogenase-homologous genes in deep subseafloor sedimentary metagenomes.</title>
        <authorList>
            <person name="Kawai M."/>
            <person name="Futagami T."/>
            <person name="Toyoda A."/>
            <person name="Takaki Y."/>
            <person name="Nishi S."/>
            <person name="Hori S."/>
            <person name="Arai W."/>
            <person name="Tsubouchi T."/>
            <person name="Morono Y."/>
            <person name="Uchiyama I."/>
            <person name="Ito T."/>
            <person name="Fujiyama A."/>
            <person name="Inagaki F."/>
            <person name="Takami H."/>
        </authorList>
    </citation>
    <scope>NUCLEOTIDE SEQUENCE</scope>
    <source>
        <strain evidence="3">Expedition CK06-06</strain>
    </source>
</reference>
<dbReference type="PANTHER" id="PTHR43718">
    <property type="entry name" value="LON PROTEASE"/>
    <property type="match status" value="1"/>
</dbReference>
<dbReference type="GO" id="GO:0005524">
    <property type="term" value="F:ATP binding"/>
    <property type="evidence" value="ECO:0007669"/>
    <property type="project" value="InterPro"/>
</dbReference>
<evidence type="ECO:0000313" key="3">
    <source>
        <dbReference type="EMBL" id="GAH68164.1"/>
    </source>
</evidence>
<evidence type="ECO:0000256" key="1">
    <source>
        <dbReference type="SAM" id="Coils"/>
    </source>
</evidence>
<dbReference type="InterPro" id="IPR015947">
    <property type="entry name" value="PUA-like_sf"/>
</dbReference>
<keyword evidence="1" id="KW-0175">Coiled coil</keyword>
<dbReference type="Gene3D" id="1.20.58.1480">
    <property type="match status" value="1"/>
</dbReference>
<name>X1IPW7_9ZZZZ</name>
<feature type="coiled-coil region" evidence="1">
    <location>
        <begin position="51"/>
        <end position="112"/>
    </location>
</feature>
<dbReference type="InterPro" id="IPR003959">
    <property type="entry name" value="ATPase_AAA_core"/>
</dbReference>
<sequence length="270" mass="30960">QYLKLNSKLPSEMMLSIKNIEKPDKLADIIASNLVLKVKEKQNLLEIVNPLERLEKLIVVLKKEISILELEKKIQDRVEVNLENYQKDYYLKEQLKEIKKELGDNEENISEADEFKEKILSLKLSKEVEEKCIKETNRLEKIPFLSAESGVIINYLECIISLPWNEKTKEKLDIKLVKNILDEDHYGLLDIKERILEYLAVKKLSNKHIGTILCLIGPPGVGKTSLAKSIARAMGRKFIRASLGGVRDEAEIRGHRKTYIGSMPGRIIQG</sequence>
<dbReference type="EMBL" id="BARU01026901">
    <property type="protein sequence ID" value="GAH68164.1"/>
    <property type="molecule type" value="Genomic_DNA"/>
</dbReference>
<feature type="non-terminal residue" evidence="3">
    <location>
        <position position="270"/>
    </location>
</feature>
<dbReference type="Gene3D" id="3.40.50.300">
    <property type="entry name" value="P-loop containing nucleotide triphosphate hydrolases"/>
    <property type="match status" value="1"/>
</dbReference>
<gene>
    <name evidence="3" type="ORF">S03H2_43164</name>
</gene>
<dbReference type="GO" id="GO:0004176">
    <property type="term" value="F:ATP-dependent peptidase activity"/>
    <property type="evidence" value="ECO:0007669"/>
    <property type="project" value="InterPro"/>
</dbReference>
<comment type="caution">
    <text evidence="3">The sequence shown here is derived from an EMBL/GenBank/DDBJ whole genome shotgun (WGS) entry which is preliminary data.</text>
</comment>
<dbReference type="SUPFAM" id="SSF88697">
    <property type="entry name" value="PUA domain-like"/>
    <property type="match status" value="1"/>
</dbReference>
<dbReference type="PANTHER" id="PTHR43718:SF2">
    <property type="entry name" value="LON PROTEASE HOMOLOG, MITOCHONDRIAL"/>
    <property type="match status" value="1"/>
</dbReference>
<dbReference type="SUPFAM" id="SSF52540">
    <property type="entry name" value="P-loop containing nucleoside triphosphate hydrolases"/>
    <property type="match status" value="1"/>
</dbReference>
<evidence type="ECO:0000259" key="2">
    <source>
        <dbReference type="PROSITE" id="PS51787"/>
    </source>
</evidence>
<organism evidence="3">
    <name type="scientific">marine sediment metagenome</name>
    <dbReference type="NCBI Taxonomy" id="412755"/>
    <lineage>
        <taxon>unclassified sequences</taxon>
        <taxon>metagenomes</taxon>
        <taxon>ecological metagenomes</taxon>
    </lineage>
</organism>
<dbReference type="Pfam" id="PF00004">
    <property type="entry name" value="AAA"/>
    <property type="match status" value="1"/>
</dbReference>
<dbReference type="GO" id="GO:0006515">
    <property type="term" value="P:protein quality control for misfolded or incompletely synthesized proteins"/>
    <property type="evidence" value="ECO:0007669"/>
    <property type="project" value="TreeGrafter"/>
</dbReference>
<dbReference type="AlphaFoldDB" id="X1IPW7"/>
<dbReference type="Gene3D" id="1.20.5.5270">
    <property type="match status" value="1"/>
</dbReference>
<dbReference type="InterPro" id="IPR027065">
    <property type="entry name" value="Lon_Prtase"/>
</dbReference>
<dbReference type="InterPro" id="IPR003111">
    <property type="entry name" value="Lon_prtase_N"/>
</dbReference>
<dbReference type="Pfam" id="PF02190">
    <property type="entry name" value="LON_substr_bdg"/>
    <property type="match status" value="1"/>
</dbReference>
<feature type="domain" description="Lon N-terminal" evidence="2">
    <location>
        <begin position="1"/>
        <end position="65"/>
    </location>
</feature>
<dbReference type="GO" id="GO:0016887">
    <property type="term" value="F:ATP hydrolysis activity"/>
    <property type="evidence" value="ECO:0007669"/>
    <property type="project" value="InterPro"/>
</dbReference>